<organism evidence="1 2">
    <name type="scientific">Eumeta variegata</name>
    <name type="common">Bagworm moth</name>
    <name type="synonym">Eumeta japonica</name>
    <dbReference type="NCBI Taxonomy" id="151549"/>
    <lineage>
        <taxon>Eukaryota</taxon>
        <taxon>Metazoa</taxon>
        <taxon>Ecdysozoa</taxon>
        <taxon>Arthropoda</taxon>
        <taxon>Hexapoda</taxon>
        <taxon>Insecta</taxon>
        <taxon>Pterygota</taxon>
        <taxon>Neoptera</taxon>
        <taxon>Endopterygota</taxon>
        <taxon>Lepidoptera</taxon>
        <taxon>Glossata</taxon>
        <taxon>Ditrysia</taxon>
        <taxon>Tineoidea</taxon>
        <taxon>Psychidae</taxon>
        <taxon>Oiketicinae</taxon>
        <taxon>Eumeta</taxon>
    </lineage>
</organism>
<proteinExistence type="predicted"/>
<dbReference type="EMBL" id="BGZK01001294">
    <property type="protein sequence ID" value="GBP76591.1"/>
    <property type="molecule type" value="Genomic_DNA"/>
</dbReference>
<evidence type="ECO:0000313" key="1">
    <source>
        <dbReference type="EMBL" id="GBP76591.1"/>
    </source>
</evidence>
<evidence type="ECO:0000313" key="2">
    <source>
        <dbReference type="Proteomes" id="UP000299102"/>
    </source>
</evidence>
<dbReference type="Proteomes" id="UP000299102">
    <property type="component" value="Unassembled WGS sequence"/>
</dbReference>
<comment type="caution">
    <text evidence="1">The sequence shown here is derived from an EMBL/GenBank/DDBJ whole genome shotgun (WGS) entry which is preliminary data.</text>
</comment>
<sequence>MIPSGCVFVNLSVCAELGGAKCARREGRGVELDFSVSHTFLHLPIGEFGLLSPVEHPPSACGARAPSDEVSASKQARLTRAPTIGGRFFQHFLTAP</sequence>
<reference evidence="1 2" key="1">
    <citation type="journal article" date="2019" name="Commun. Biol.">
        <title>The bagworm genome reveals a unique fibroin gene that provides high tensile strength.</title>
        <authorList>
            <person name="Kono N."/>
            <person name="Nakamura H."/>
            <person name="Ohtoshi R."/>
            <person name="Tomita M."/>
            <person name="Numata K."/>
            <person name="Arakawa K."/>
        </authorList>
    </citation>
    <scope>NUCLEOTIDE SEQUENCE [LARGE SCALE GENOMIC DNA]</scope>
</reference>
<accession>A0A4C1YJN5</accession>
<gene>
    <name evidence="1" type="ORF">EVAR_58107_1</name>
</gene>
<dbReference type="AlphaFoldDB" id="A0A4C1YJN5"/>
<keyword evidence="2" id="KW-1185">Reference proteome</keyword>
<name>A0A4C1YJN5_EUMVA</name>
<protein>
    <submittedName>
        <fullName evidence="1">Uncharacterized protein</fullName>
    </submittedName>
</protein>